<dbReference type="AlphaFoldDB" id="A0AAD5TM70"/>
<dbReference type="PANTHER" id="PTHR11937">
    <property type="entry name" value="ACTIN"/>
    <property type="match status" value="1"/>
</dbReference>
<evidence type="ECO:0000313" key="3">
    <source>
        <dbReference type="EMBL" id="KAJ3180741.1"/>
    </source>
</evidence>
<sequence>MTVPNTDHGPFKFSSIPAVTAYPTNPKNIQATFLKNPNQTTNTRDAVQIDPNQAFDDVLVIHAGSRFLRIGRAAEALPKEVPHLIVRKMYDPDDGATASTEAPASLDAIADEPELVKVIQDDIRLRMREQKIRSIPNAHAQVLGYNEQVVAESIPDHNDPYKIEWHRLEGQDHVVGSKALRVCDIAKTHRDPSDGRMHRYRAFYPIQHGLLNTRDYISARACLADMQVIWTESIETELGIPRAQFSSFNVVCIIPDVNSKLHVRETLTMLLQGMKFRGATLLQESVAATFGAGITTACVIDVGAQKTSIACVEDGMCALSTRLNLKYGGDDVTAFLMKVLSKSAFPYKEYDAKTNAHDWSLADELKEKFCTYNESEMQVNLCDFYVRAPDRPTSVYRMKVYDEVLQAPRALFFPQVINFGEKLKHIMLNETYLDFDAEEEGNGEELPADALVANITAYQTYILNPQKYFNGLPKPDTPPPTAENAEVEATDVVGSESEDSDATPGPRRKRLRVDSRGGSSAELAAVELISPTHEIIAKSEIGGELEPPLPEPPLSHFLRRRRAIGTLPDISLPLHVAVARCLTLYANAYPEGKEAELESHIKKLCGSILVVGGGALTSGFNRQLETRLAAVLAASPLKKRLDALSVTGSTQALSPRVLQNPRDIDSTVLAWKGGAVFGKLDMTGDLWIGRAAWEAGGIAGNLHRLMFPWD</sequence>
<dbReference type="CDD" id="cd10206">
    <property type="entry name" value="ASKHA_NBD_Arp8-like"/>
    <property type="match status" value="1"/>
</dbReference>
<comment type="caution">
    <text evidence="3">The sequence shown here is derived from an EMBL/GenBank/DDBJ whole genome shotgun (WGS) entry which is preliminary data.</text>
</comment>
<comment type="similarity">
    <text evidence="1">Belongs to the actin family.</text>
</comment>
<feature type="region of interest" description="Disordered" evidence="2">
    <location>
        <begin position="470"/>
        <end position="516"/>
    </location>
</feature>
<organism evidence="3 4">
    <name type="scientific">Geranomyces variabilis</name>
    <dbReference type="NCBI Taxonomy" id="109894"/>
    <lineage>
        <taxon>Eukaryota</taxon>
        <taxon>Fungi</taxon>
        <taxon>Fungi incertae sedis</taxon>
        <taxon>Chytridiomycota</taxon>
        <taxon>Chytridiomycota incertae sedis</taxon>
        <taxon>Chytridiomycetes</taxon>
        <taxon>Spizellomycetales</taxon>
        <taxon>Powellomycetaceae</taxon>
        <taxon>Geranomyces</taxon>
    </lineage>
</organism>
<evidence type="ECO:0000313" key="4">
    <source>
        <dbReference type="Proteomes" id="UP001212152"/>
    </source>
</evidence>
<evidence type="ECO:0000256" key="1">
    <source>
        <dbReference type="RuleBase" id="RU000487"/>
    </source>
</evidence>
<dbReference type="Gene3D" id="3.30.420.40">
    <property type="match status" value="2"/>
</dbReference>
<dbReference type="InterPro" id="IPR043129">
    <property type="entry name" value="ATPase_NBD"/>
</dbReference>
<reference evidence="3" key="1">
    <citation type="submission" date="2020-05" db="EMBL/GenBank/DDBJ databases">
        <title>Phylogenomic resolution of chytrid fungi.</title>
        <authorList>
            <person name="Stajich J.E."/>
            <person name="Amses K."/>
            <person name="Simmons R."/>
            <person name="Seto K."/>
            <person name="Myers J."/>
            <person name="Bonds A."/>
            <person name="Quandt C.A."/>
            <person name="Barry K."/>
            <person name="Liu P."/>
            <person name="Grigoriev I."/>
            <person name="Longcore J.E."/>
            <person name="James T.Y."/>
        </authorList>
    </citation>
    <scope>NUCLEOTIDE SEQUENCE</scope>
    <source>
        <strain evidence="3">JEL0379</strain>
    </source>
</reference>
<dbReference type="InterPro" id="IPR004000">
    <property type="entry name" value="Actin"/>
</dbReference>
<dbReference type="Proteomes" id="UP001212152">
    <property type="component" value="Unassembled WGS sequence"/>
</dbReference>
<dbReference type="Pfam" id="PF00022">
    <property type="entry name" value="Actin"/>
    <property type="match status" value="2"/>
</dbReference>
<name>A0AAD5TM70_9FUNG</name>
<dbReference type="SUPFAM" id="SSF53067">
    <property type="entry name" value="Actin-like ATPase domain"/>
    <property type="match status" value="2"/>
</dbReference>
<protein>
    <submittedName>
        <fullName evidence="3">Actin-like protein arp8</fullName>
    </submittedName>
</protein>
<dbReference type="Gene3D" id="3.90.640.10">
    <property type="entry name" value="Actin, Chain A, domain 4"/>
    <property type="match status" value="1"/>
</dbReference>
<proteinExistence type="inferred from homology"/>
<gene>
    <name evidence="3" type="primary">ARP8</name>
    <name evidence="3" type="ORF">HDU87_001854</name>
</gene>
<accession>A0AAD5TM70</accession>
<dbReference type="EMBL" id="JADGJQ010000015">
    <property type="protein sequence ID" value="KAJ3180741.1"/>
    <property type="molecule type" value="Genomic_DNA"/>
</dbReference>
<evidence type="ECO:0000256" key="2">
    <source>
        <dbReference type="SAM" id="MobiDB-lite"/>
    </source>
</evidence>
<keyword evidence="4" id="KW-1185">Reference proteome</keyword>
<dbReference type="SMART" id="SM00268">
    <property type="entry name" value="ACTIN"/>
    <property type="match status" value="1"/>
</dbReference>